<dbReference type="EMBL" id="LRIE01000084">
    <property type="protein sequence ID" value="KZM33692.1"/>
    <property type="molecule type" value="Genomic_DNA"/>
</dbReference>
<reference evidence="2 3" key="1">
    <citation type="submission" date="2016-01" db="EMBL/GenBank/DDBJ databases">
        <title>Genome sequence of Oerskovia enterophila VJag, an agar and cellulose degrading bacterium.</title>
        <authorList>
            <person name="Poehlein A."/>
            <person name="Jag V."/>
            <person name="Bengelsdorf F."/>
            <person name="Duerre P."/>
            <person name="Daniel R."/>
        </authorList>
    </citation>
    <scope>NUCLEOTIDE SEQUENCE [LARGE SCALE GENOMIC DNA]</scope>
    <source>
        <strain evidence="2 3">VJag</strain>
    </source>
</reference>
<name>A0A163Q0H5_9CELL</name>
<dbReference type="InterPro" id="IPR002347">
    <property type="entry name" value="SDR_fam"/>
</dbReference>
<dbReference type="PANTHER" id="PTHR43157">
    <property type="entry name" value="PHOSPHATIDYLINOSITOL-GLYCAN BIOSYNTHESIS CLASS F PROTEIN-RELATED"/>
    <property type="match status" value="1"/>
</dbReference>
<sequence length="281" mass="30116">MARRTIVITGASDGIGAAAARQLAADGHRVVVVGRSPEKTAAVAGEVGADFFVADFARLAEVRALAADLRERYERIDVLANNAGGIMADRQVSEDGHELTFQVNYLAPFLLTTLLLDRLEESHASVISTSSAAHRLFSDFHLDDLEAERSYAPNAAYGNAKLAVNLFTRELDRRYRASGISAAAFHPGVVATNFAATSTSGMRVMYQTVLSRFLTSSAKGADTLVWLSTTTPGVDWEPGNYYVKRKIAATHPLVGDARLAAELWDRSVEMVAGADEPGTAA</sequence>
<dbReference type="EC" id="1.1.1.362" evidence="2"/>
<dbReference type="InterPro" id="IPR036291">
    <property type="entry name" value="NAD(P)-bd_dom_sf"/>
</dbReference>
<dbReference type="STRING" id="43678.OJAG_35310"/>
<evidence type="ECO:0000313" key="3">
    <source>
        <dbReference type="Proteomes" id="UP000076447"/>
    </source>
</evidence>
<dbReference type="OrthoDB" id="4577644at2"/>
<dbReference type="GO" id="GO:0016491">
    <property type="term" value="F:oxidoreductase activity"/>
    <property type="evidence" value="ECO:0007669"/>
    <property type="project" value="UniProtKB-KW"/>
</dbReference>
<dbReference type="Pfam" id="PF00106">
    <property type="entry name" value="adh_short"/>
    <property type="match status" value="1"/>
</dbReference>
<gene>
    <name evidence="2" type="primary">dauE</name>
    <name evidence="2" type="ORF">OJAG_35310</name>
</gene>
<dbReference type="PRINTS" id="PR00081">
    <property type="entry name" value="GDHRDH"/>
</dbReference>
<dbReference type="RefSeq" id="WP_068709970.1">
    <property type="nucleotide sequence ID" value="NZ_LRIE01000084.1"/>
</dbReference>
<evidence type="ECO:0000256" key="1">
    <source>
        <dbReference type="ARBA" id="ARBA00023002"/>
    </source>
</evidence>
<dbReference type="Proteomes" id="UP000076447">
    <property type="component" value="Unassembled WGS sequence"/>
</dbReference>
<dbReference type="PANTHER" id="PTHR43157:SF31">
    <property type="entry name" value="PHOSPHATIDYLINOSITOL-GLYCAN BIOSYNTHESIS CLASS F PROTEIN"/>
    <property type="match status" value="1"/>
</dbReference>
<dbReference type="Gene3D" id="3.40.50.720">
    <property type="entry name" value="NAD(P)-binding Rossmann-like Domain"/>
    <property type="match status" value="1"/>
</dbReference>
<organism evidence="2 3">
    <name type="scientific">Oerskovia enterophila</name>
    <dbReference type="NCBI Taxonomy" id="43678"/>
    <lineage>
        <taxon>Bacteria</taxon>
        <taxon>Bacillati</taxon>
        <taxon>Actinomycetota</taxon>
        <taxon>Actinomycetes</taxon>
        <taxon>Micrococcales</taxon>
        <taxon>Cellulomonadaceae</taxon>
        <taxon>Oerskovia</taxon>
    </lineage>
</organism>
<dbReference type="AlphaFoldDB" id="A0A163Q0H5"/>
<keyword evidence="1 2" id="KW-0560">Oxidoreductase</keyword>
<comment type="caution">
    <text evidence="2">The sequence shown here is derived from an EMBL/GenBank/DDBJ whole genome shotgun (WGS) entry which is preliminary data.</text>
</comment>
<dbReference type="PATRIC" id="fig|43678.3.peg.3694"/>
<dbReference type="SUPFAM" id="SSF51735">
    <property type="entry name" value="NAD(P)-binding Rossmann-fold domains"/>
    <property type="match status" value="1"/>
</dbReference>
<protein>
    <submittedName>
        <fullName evidence="2">Aklaviketone reductase DauE</fullName>
        <ecNumber evidence="2">1.1.1.362</ecNumber>
    </submittedName>
</protein>
<evidence type="ECO:0000313" key="2">
    <source>
        <dbReference type="EMBL" id="KZM33692.1"/>
    </source>
</evidence>
<proteinExistence type="predicted"/>
<accession>A0A163Q0H5</accession>